<dbReference type="PROSITE" id="PS01124">
    <property type="entry name" value="HTH_ARAC_FAMILY_2"/>
    <property type="match status" value="1"/>
</dbReference>
<evidence type="ECO:0000313" key="5">
    <source>
        <dbReference type="EMBL" id="BBM36147.1"/>
    </source>
</evidence>
<reference evidence="5 6" key="1">
    <citation type="submission" date="2019-07" db="EMBL/GenBank/DDBJ databases">
        <title>Complete Genome Sequence of Leptotrichia goodfellowii Strain JCM 16774.</title>
        <authorList>
            <person name="Watanabe S."/>
            <person name="Cui L."/>
        </authorList>
    </citation>
    <scope>NUCLEOTIDE SEQUENCE [LARGE SCALE GENOMIC DNA]</scope>
    <source>
        <strain evidence="5 6">JCM16774</strain>
    </source>
</reference>
<dbReference type="Pfam" id="PF12833">
    <property type="entry name" value="HTH_18"/>
    <property type="match status" value="1"/>
</dbReference>
<dbReference type="GO" id="GO:0003700">
    <property type="term" value="F:DNA-binding transcription factor activity"/>
    <property type="evidence" value="ECO:0007669"/>
    <property type="project" value="InterPro"/>
</dbReference>
<organism evidence="5 6">
    <name type="scientific">Pseudoleptotrichia goodfellowii</name>
    <dbReference type="NCBI Taxonomy" id="157692"/>
    <lineage>
        <taxon>Bacteria</taxon>
        <taxon>Fusobacteriati</taxon>
        <taxon>Fusobacteriota</taxon>
        <taxon>Fusobacteriia</taxon>
        <taxon>Fusobacteriales</taxon>
        <taxon>Leptotrichiaceae</taxon>
        <taxon>Pseudoleptotrichia</taxon>
    </lineage>
</organism>
<evidence type="ECO:0000256" key="2">
    <source>
        <dbReference type="ARBA" id="ARBA00023125"/>
    </source>
</evidence>
<dbReference type="PROSITE" id="PS00041">
    <property type="entry name" value="HTH_ARAC_FAMILY_1"/>
    <property type="match status" value="1"/>
</dbReference>
<dbReference type="InterPro" id="IPR003313">
    <property type="entry name" value="AraC-bd"/>
</dbReference>
<dbReference type="SUPFAM" id="SSF51215">
    <property type="entry name" value="Regulatory protein AraC"/>
    <property type="match status" value="1"/>
</dbReference>
<dbReference type="InterPro" id="IPR018060">
    <property type="entry name" value="HTH_AraC"/>
</dbReference>
<name>A0A510JAC7_9FUSO</name>
<dbReference type="PANTHER" id="PTHR43280">
    <property type="entry name" value="ARAC-FAMILY TRANSCRIPTIONAL REGULATOR"/>
    <property type="match status" value="1"/>
</dbReference>
<sequence length="251" mass="29283">MKRPQDGNYCLLQYTINGYGEIKIDNKIYRIGKNEAFFVKVPGKHVYYLPKNASWEVLYLEFSAEAENFRKQIVKNAGSEILKFSPDSKSISLLWELFYAAKSNEIYNIFECSKYAYNLLFELLNEFTKVNKKIDSPTVESIKSYINKNYAKPLAIEDLSNHVNLSKYHLTRKFKAEAGISPGQYLIKVRLKKATSLLLNSNMTIEEISEKVRFSCGNYFAKAFKHNFKISPTKYRNYYKHFCKLNILSNE</sequence>
<protein>
    <submittedName>
        <fullName evidence="5">Transcriptional regulator, AraC family</fullName>
    </submittedName>
</protein>
<dbReference type="InterPro" id="IPR009057">
    <property type="entry name" value="Homeodomain-like_sf"/>
</dbReference>
<keyword evidence="1" id="KW-0805">Transcription regulation</keyword>
<gene>
    <name evidence="5" type="primary">adaA</name>
    <name evidence="5" type="ORF">JCM16774_1079</name>
</gene>
<evidence type="ECO:0000256" key="3">
    <source>
        <dbReference type="ARBA" id="ARBA00023163"/>
    </source>
</evidence>
<dbReference type="GO" id="GO:0043565">
    <property type="term" value="F:sequence-specific DNA binding"/>
    <property type="evidence" value="ECO:0007669"/>
    <property type="project" value="InterPro"/>
</dbReference>
<evidence type="ECO:0000256" key="1">
    <source>
        <dbReference type="ARBA" id="ARBA00023015"/>
    </source>
</evidence>
<dbReference type="InterPro" id="IPR018062">
    <property type="entry name" value="HTH_AraC-typ_CS"/>
</dbReference>
<dbReference type="Proteomes" id="UP000321606">
    <property type="component" value="Chromosome"/>
</dbReference>
<proteinExistence type="predicted"/>
<accession>A0A510JAC7</accession>
<dbReference type="PANTHER" id="PTHR43280:SF2">
    <property type="entry name" value="HTH-TYPE TRANSCRIPTIONAL REGULATOR EXSA"/>
    <property type="match status" value="1"/>
</dbReference>
<dbReference type="Gene3D" id="1.10.10.60">
    <property type="entry name" value="Homeodomain-like"/>
    <property type="match status" value="2"/>
</dbReference>
<dbReference type="InterPro" id="IPR037923">
    <property type="entry name" value="HTH-like"/>
</dbReference>
<evidence type="ECO:0000313" key="6">
    <source>
        <dbReference type="Proteomes" id="UP000321606"/>
    </source>
</evidence>
<dbReference type="AlphaFoldDB" id="A0A510JAC7"/>
<feature type="domain" description="HTH araC/xylS-type" evidence="4">
    <location>
        <begin position="140"/>
        <end position="238"/>
    </location>
</feature>
<dbReference type="STRING" id="714315.GCA_000516535_01071"/>
<dbReference type="SUPFAM" id="SSF46689">
    <property type="entry name" value="Homeodomain-like"/>
    <property type="match status" value="2"/>
</dbReference>
<dbReference type="OrthoDB" id="9813413at2"/>
<keyword evidence="2" id="KW-0238">DNA-binding</keyword>
<keyword evidence="3" id="KW-0804">Transcription</keyword>
<dbReference type="EMBL" id="AP019822">
    <property type="protein sequence ID" value="BBM36147.1"/>
    <property type="molecule type" value="Genomic_DNA"/>
</dbReference>
<dbReference type="SMART" id="SM00342">
    <property type="entry name" value="HTH_ARAC"/>
    <property type="match status" value="1"/>
</dbReference>
<dbReference type="Pfam" id="PF02311">
    <property type="entry name" value="AraC_binding"/>
    <property type="match status" value="1"/>
</dbReference>
<evidence type="ECO:0000259" key="4">
    <source>
        <dbReference type="PROSITE" id="PS01124"/>
    </source>
</evidence>
<dbReference type="KEGG" id="lgo:JCM16774_1079"/>